<name>A0A1X6ZWW3_9RHOB</name>
<gene>
    <name evidence="1" type="ORF">ROA7450_03354</name>
</gene>
<organism evidence="1 2">
    <name type="scientific">Roseovarius albus</name>
    <dbReference type="NCBI Taxonomy" id="1247867"/>
    <lineage>
        <taxon>Bacteria</taxon>
        <taxon>Pseudomonadati</taxon>
        <taxon>Pseudomonadota</taxon>
        <taxon>Alphaproteobacteria</taxon>
        <taxon>Rhodobacterales</taxon>
        <taxon>Roseobacteraceae</taxon>
        <taxon>Roseovarius</taxon>
    </lineage>
</organism>
<protein>
    <recommendedName>
        <fullName evidence="3">Trypsin</fullName>
    </recommendedName>
</protein>
<dbReference type="AlphaFoldDB" id="A0A1X6ZWW3"/>
<dbReference type="Gene3D" id="2.40.10.120">
    <property type="match status" value="1"/>
</dbReference>
<proteinExistence type="predicted"/>
<evidence type="ECO:0008006" key="3">
    <source>
        <dbReference type="Google" id="ProtNLM"/>
    </source>
</evidence>
<dbReference type="InterPro" id="IPR009003">
    <property type="entry name" value="Peptidase_S1_PA"/>
</dbReference>
<keyword evidence="2" id="KW-1185">Reference proteome</keyword>
<dbReference type="Pfam" id="PF13365">
    <property type="entry name" value="Trypsin_2"/>
    <property type="match status" value="1"/>
</dbReference>
<dbReference type="Proteomes" id="UP000193061">
    <property type="component" value="Unassembled WGS sequence"/>
</dbReference>
<dbReference type="EMBL" id="FWFX01000012">
    <property type="protein sequence ID" value="SLN63832.1"/>
    <property type="molecule type" value="Genomic_DNA"/>
</dbReference>
<evidence type="ECO:0000313" key="2">
    <source>
        <dbReference type="Proteomes" id="UP000193061"/>
    </source>
</evidence>
<evidence type="ECO:0000313" key="1">
    <source>
        <dbReference type="EMBL" id="SLN63832.1"/>
    </source>
</evidence>
<dbReference type="SUPFAM" id="SSF50494">
    <property type="entry name" value="Trypsin-like serine proteases"/>
    <property type="match status" value="1"/>
</dbReference>
<accession>A0A1X6ZWW3</accession>
<reference evidence="1 2" key="1">
    <citation type="submission" date="2017-03" db="EMBL/GenBank/DDBJ databases">
        <authorList>
            <person name="Afonso C.L."/>
            <person name="Miller P.J."/>
            <person name="Scott M.A."/>
            <person name="Spackman E."/>
            <person name="Goraichik I."/>
            <person name="Dimitrov K.M."/>
            <person name="Suarez D.L."/>
            <person name="Swayne D.E."/>
        </authorList>
    </citation>
    <scope>NUCLEOTIDE SEQUENCE [LARGE SCALE GENOMIC DNA]</scope>
    <source>
        <strain evidence="1 2">CECT 7450</strain>
    </source>
</reference>
<sequence length="248" mass="27532">MYLQSDLLRIVSFTKPRADYAKVEKLIGTAFLISQSGLFMTAAHVLKTALSRVENYGQFCGVVGTSSEGTFVTDILSYEYAPNGQDIAVGISNYTHKTHYRISDAECDVWQRVATCGFPEDAISIDGENKITTPLRAYKGIIQRNIREGHLALMPRSKGYELSFSPSPGLSGAPLFIYHKDHNEVVGVCVGSFKSEQVEDEITEVNESGETYTEKRVRITQYGIAESLTELCDWTPSFLGGTRLSDFR</sequence>